<accession>A0ABY1YFA9</accession>
<keyword evidence="3" id="KW-1185">Reference proteome</keyword>
<feature type="region of interest" description="Disordered" evidence="1">
    <location>
        <begin position="70"/>
        <end position="94"/>
    </location>
</feature>
<protein>
    <recommendedName>
        <fullName evidence="4">LytR cell envelope-related transcriptional attenuator</fullName>
    </recommendedName>
</protein>
<dbReference type="EMBL" id="SIRL01000017">
    <property type="protein sequence ID" value="TBN46616.1"/>
    <property type="molecule type" value="Genomic_DNA"/>
</dbReference>
<reference evidence="2 3" key="1">
    <citation type="submission" date="2019-02" db="EMBL/GenBank/DDBJ databases">
        <authorList>
            <person name="Zhang G."/>
        </authorList>
    </citation>
    <scope>NUCLEOTIDE SEQUENCE [LARGE SCALE GENOMIC DNA]</scope>
    <source>
        <strain evidence="2 3">CMB17</strain>
    </source>
</reference>
<proteinExistence type="predicted"/>
<comment type="caution">
    <text evidence="2">The sequence shown here is derived from an EMBL/GenBank/DDBJ whole genome shotgun (WGS) entry which is preliminary data.</text>
</comment>
<evidence type="ECO:0000313" key="2">
    <source>
        <dbReference type="EMBL" id="TBN46616.1"/>
    </source>
</evidence>
<evidence type="ECO:0000256" key="1">
    <source>
        <dbReference type="SAM" id="MobiDB-lite"/>
    </source>
</evidence>
<evidence type="ECO:0008006" key="4">
    <source>
        <dbReference type="Google" id="ProtNLM"/>
    </source>
</evidence>
<dbReference type="Proteomes" id="UP000292859">
    <property type="component" value="Unassembled WGS sequence"/>
</dbReference>
<dbReference type="RefSeq" id="WP_089389269.1">
    <property type="nucleotide sequence ID" value="NZ_FZNM01000018.1"/>
</dbReference>
<evidence type="ECO:0000313" key="3">
    <source>
        <dbReference type="Proteomes" id="UP000292859"/>
    </source>
</evidence>
<gene>
    <name evidence="2" type="ORF">EYF88_16265</name>
</gene>
<organism evidence="2 3">
    <name type="scientific">Paracoccus sediminis</name>
    <dbReference type="NCBI Taxonomy" id="1214787"/>
    <lineage>
        <taxon>Bacteria</taxon>
        <taxon>Pseudomonadati</taxon>
        <taxon>Pseudomonadota</taxon>
        <taxon>Alphaproteobacteria</taxon>
        <taxon>Rhodobacterales</taxon>
        <taxon>Paracoccaceae</taxon>
        <taxon>Paracoccus</taxon>
    </lineage>
</organism>
<name>A0ABY1YFA9_9RHOB</name>
<feature type="compositionally biased region" description="Pro residues" evidence="1">
    <location>
        <begin position="79"/>
        <end position="94"/>
    </location>
</feature>
<sequence>MDAFSSDVRAGRMIGAAARRGRRWQGRLAAGFLAGLLAAGQAAAQAGAPVAGTGTGMPTAQEIWRHLPDRPAEATKPPGAEPVPVADPAPAAVPRPAPLSRARVVIHRSRSSDPRASRELARRLREAGAGQVEIRDVGFRMARPSIRYFHAGDRTVSDAVGDLVDPGRRDNVADFTHFRPLPRRGTIEVWLP</sequence>